<feature type="domain" description="DUF4142" evidence="1">
    <location>
        <begin position="3"/>
        <end position="126"/>
    </location>
</feature>
<gene>
    <name evidence="2" type="ORF">C7C56_026955</name>
</gene>
<dbReference type="Proteomes" id="UP000241421">
    <property type="component" value="Unassembled WGS sequence"/>
</dbReference>
<keyword evidence="3" id="KW-1185">Reference proteome</keyword>
<proteinExistence type="predicted"/>
<dbReference type="PANTHER" id="PTHR38593">
    <property type="entry name" value="BLR2558 PROTEIN"/>
    <property type="match status" value="1"/>
</dbReference>
<dbReference type="InterPro" id="IPR012347">
    <property type="entry name" value="Ferritin-like"/>
</dbReference>
<accession>A0A2U2H9U2</accession>
<evidence type="ECO:0000313" key="2">
    <source>
        <dbReference type="EMBL" id="PWF39440.1"/>
    </source>
</evidence>
<protein>
    <submittedName>
        <fullName evidence="2">DUF4142 domain-containing protein</fullName>
    </submittedName>
</protein>
<dbReference type="AlphaFoldDB" id="A0A2U2H9U2"/>
<dbReference type="EMBL" id="PXWF02000339">
    <property type="protein sequence ID" value="PWF39440.1"/>
    <property type="molecule type" value="Genomic_DNA"/>
</dbReference>
<reference evidence="2 3" key="1">
    <citation type="submission" date="2018-04" db="EMBL/GenBank/DDBJ databases">
        <title>Massilia violaceinigra sp. nov., a novel purple-pigmented bacterium isolated from Tianshan glacier, Xinjiang, China.</title>
        <authorList>
            <person name="Wang H."/>
        </authorList>
    </citation>
    <scope>NUCLEOTIDE SEQUENCE [LARGE SCALE GENOMIC DNA]</scope>
    <source>
        <strain evidence="2 3">B448-2</strain>
    </source>
</reference>
<dbReference type="Pfam" id="PF13628">
    <property type="entry name" value="DUF4142"/>
    <property type="match status" value="1"/>
</dbReference>
<dbReference type="PANTHER" id="PTHR38593:SF1">
    <property type="entry name" value="BLR2558 PROTEIN"/>
    <property type="match status" value="1"/>
</dbReference>
<dbReference type="InterPro" id="IPR025419">
    <property type="entry name" value="DUF4142"/>
</dbReference>
<dbReference type="Gene3D" id="1.20.1260.10">
    <property type="match status" value="1"/>
</dbReference>
<name>A0A2U2H9U2_9BURK</name>
<evidence type="ECO:0000259" key="1">
    <source>
        <dbReference type="Pfam" id="PF13628"/>
    </source>
</evidence>
<sequence>MEDSMAQIELSLAALKKSGNEALRVLAQSMIDEHGKLGQEMEQLAKERNLAIPAPQDPSHSGAAKMQRLSGREFERRFVETNLRDHEKSLKVFQHYAGAESDRKLKALAGRAEKMVASHLKMLRELEKNLAK</sequence>
<organism evidence="2 3">
    <name type="scientific">Massilia glaciei</name>
    <dbReference type="NCBI Taxonomy" id="1524097"/>
    <lineage>
        <taxon>Bacteria</taxon>
        <taxon>Pseudomonadati</taxon>
        <taxon>Pseudomonadota</taxon>
        <taxon>Betaproteobacteria</taxon>
        <taxon>Burkholderiales</taxon>
        <taxon>Oxalobacteraceae</taxon>
        <taxon>Telluria group</taxon>
        <taxon>Massilia</taxon>
    </lineage>
</organism>
<dbReference type="OrthoDB" id="8005547at2"/>
<comment type="caution">
    <text evidence="2">The sequence shown here is derived from an EMBL/GenBank/DDBJ whole genome shotgun (WGS) entry which is preliminary data.</text>
</comment>
<evidence type="ECO:0000313" key="3">
    <source>
        <dbReference type="Proteomes" id="UP000241421"/>
    </source>
</evidence>